<dbReference type="EMBL" id="BMMX01000024">
    <property type="protein sequence ID" value="GGL05160.1"/>
    <property type="molecule type" value="Genomic_DNA"/>
</dbReference>
<dbReference type="Proteomes" id="UP000656042">
    <property type="component" value="Unassembled WGS sequence"/>
</dbReference>
<accession>A0A8J3FQP8</accession>
<organism evidence="1 2">
    <name type="scientific">Mangrovihabitans endophyticus</name>
    <dbReference type="NCBI Taxonomy" id="1751298"/>
    <lineage>
        <taxon>Bacteria</taxon>
        <taxon>Bacillati</taxon>
        <taxon>Actinomycetota</taxon>
        <taxon>Actinomycetes</taxon>
        <taxon>Micromonosporales</taxon>
        <taxon>Micromonosporaceae</taxon>
        <taxon>Mangrovihabitans</taxon>
    </lineage>
</organism>
<protein>
    <submittedName>
        <fullName evidence="1">Uncharacterized protein</fullName>
    </submittedName>
</protein>
<gene>
    <name evidence="1" type="ORF">GCM10012284_44600</name>
</gene>
<sequence>MTTPVPARLRTHGWLDWPATADILTNATCAWADTDGFHIAERPDHLPATSHLWAWTTHTCWRARIDSSQTLLTELTLNPTEPHPDTIEVHSQPGIAWPTDYGPIGPQPPGVLTTTYTRYTTPNHNDATGTTYIHGENES</sequence>
<name>A0A8J3FQP8_9ACTN</name>
<reference evidence="1" key="1">
    <citation type="journal article" date="2014" name="Int. J. Syst. Evol. Microbiol.">
        <title>Complete genome sequence of Corynebacterium casei LMG S-19264T (=DSM 44701T), isolated from a smear-ripened cheese.</title>
        <authorList>
            <consortium name="US DOE Joint Genome Institute (JGI-PGF)"/>
            <person name="Walter F."/>
            <person name="Albersmeier A."/>
            <person name="Kalinowski J."/>
            <person name="Ruckert C."/>
        </authorList>
    </citation>
    <scope>NUCLEOTIDE SEQUENCE</scope>
    <source>
        <strain evidence="1">CGMCC 4.7299</strain>
    </source>
</reference>
<dbReference type="AlphaFoldDB" id="A0A8J3FQP8"/>
<comment type="caution">
    <text evidence="1">The sequence shown here is derived from an EMBL/GenBank/DDBJ whole genome shotgun (WGS) entry which is preliminary data.</text>
</comment>
<evidence type="ECO:0000313" key="2">
    <source>
        <dbReference type="Proteomes" id="UP000656042"/>
    </source>
</evidence>
<proteinExistence type="predicted"/>
<dbReference type="RefSeq" id="WP_189081231.1">
    <property type="nucleotide sequence ID" value="NZ_BMMX01000024.1"/>
</dbReference>
<reference evidence="1" key="2">
    <citation type="submission" date="2020-09" db="EMBL/GenBank/DDBJ databases">
        <authorList>
            <person name="Sun Q."/>
            <person name="Zhou Y."/>
        </authorList>
    </citation>
    <scope>NUCLEOTIDE SEQUENCE</scope>
    <source>
        <strain evidence="1">CGMCC 4.7299</strain>
    </source>
</reference>
<keyword evidence="2" id="KW-1185">Reference proteome</keyword>
<evidence type="ECO:0000313" key="1">
    <source>
        <dbReference type="EMBL" id="GGL05160.1"/>
    </source>
</evidence>